<evidence type="ECO:0000256" key="1">
    <source>
        <dbReference type="SAM" id="MobiDB-lite"/>
    </source>
</evidence>
<feature type="region of interest" description="Disordered" evidence="1">
    <location>
        <begin position="392"/>
        <end position="424"/>
    </location>
</feature>
<dbReference type="EMBL" id="JBJQND010000015">
    <property type="protein sequence ID" value="KAL3853773.1"/>
    <property type="molecule type" value="Genomic_DNA"/>
</dbReference>
<evidence type="ECO:0000256" key="2">
    <source>
        <dbReference type="SAM" id="Phobius"/>
    </source>
</evidence>
<gene>
    <name evidence="5" type="ORF">ACJMK2_017286</name>
</gene>
<keyword evidence="2" id="KW-0812">Transmembrane</keyword>
<feature type="chain" id="PRO_5044777045" description="ILCR1 Ig-like domain-containing protein" evidence="3">
    <location>
        <begin position="21"/>
        <end position="574"/>
    </location>
</feature>
<dbReference type="Proteomes" id="UP001634394">
    <property type="component" value="Unassembled WGS sequence"/>
</dbReference>
<keyword evidence="2" id="KW-0472">Membrane</keyword>
<name>A0ABD3UZR6_SINWO</name>
<evidence type="ECO:0000256" key="3">
    <source>
        <dbReference type="SAM" id="SignalP"/>
    </source>
</evidence>
<proteinExistence type="predicted"/>
<keyword evidence="6" id="KW-1185">Reference proteome</keyword>
<keyword evidence="2" id="KW-1133">Transmembrane helix</keyword>
<reference evidence="5 6" key="1">
    <citation type="submission" date="2024-11" db="EMBL/GenBank/DDBJ databases">
        <title>Chromosome-level genome assembly of the freshwater bivalve Anodonta woodiana.</title>
        <authorList>
            <person name="Chen X."/>
        </authorList>
    </citation>
    <scope>NUCLEOTIDE SEQUENCE [LARGE SCALE GENOMIC DNA]</scope>
    <source>
        <strain evidence="5">MN2024</strain>
        <tissue evidence="5">Gills</tissue>
    </source>
</reference>
<evidence type="ECO:0000313" key="5">
    <source>
        <dbReference type="EMBL" id="KAL3853773.1"/>
    </source>
</evidence>
<organism evidence="5 6">
    <name type="scientific">Sinanodonta woodiana</name>
    <name type="common">Chinese pond mussel</name>
    <name type="synonym">Anodonta woodiana</name>
    <dbReference type="NCBI Taxonomy" id="1069815"/>
    <lineage>
        <taxon>Eukaryota</taxon>
        <taxon>Metazoa</taxon>
        <taxon>Spiralia</taxon>
        <taxon>Lophotrochozoa</taxon>
        <taxon>Mollusca</taxon>
        <taxon>Bivalvia</taxon>
        <taxon>Autobranchia</taxon>
        <taxon>Heteroconchia</taxon>
        <taxon>Palaeoheterodonta</taxon>
        <taxon>Unionida</taxon>
        <taxon>Unionoidea</taxon>
        <taxon>Unionidae</taxon>
        <taxon>Unioninae</taxon>
        <taxon>Sinanodonta</taxon>
    </lineage>
</organism>
<evidence type="ECO:0000259" key="4">
    <source>
        <dbReference type="Pfam" id="PF23608"/>
    </source>
</evidence>
<keyword evidence="3" id="KW-0732">Signal</keyword>
<dbReference type="InterPro" id="IPR057066">
    <property type="entry name" value="Ig_ILCR1"/>
</dbReference>
<feature type="domain" description="ILCR1 Ig-like" evidence="4">
    <location>
        <begin position="191"/>
        <end position="275"/>
    </location>
</feature>
<feature type="compositionally biased region" description="Basic and acidic residues" evidence="1">
    <location>
        <begin position="392"/>
        <end position="422"/>
    </location>
</feature>
<dbReference type="Pfam" id="PF23608">
    <property type="entry name" value="Ig_ILCR1"/>
    <property type="match status" value="1"/>
</dbReference>
<sequence length="574" mass="64868">MHDDLNLVSFVFFCLSITEGSLLYGITYDQTCSSDCSQKSPVPFKCVIKGKAGWKMFEQNLKAGYDGNDNFKAPIMTSVDWYLKSYSTGQNPSLNVSFTVEDDSIKGVLLEFSSPGDIKVKDKYYHENRKFRLFEISTERIPLHKPISIFYDCMTGLDENASRVYEVTLQSLPGARATYYVTKNYQAKSVDWKPAIATSTLSGYKIYVVFEDARPEMTVSQYSVDLMNFDDKKLVQPHQLHHPNLKTSHTFESVNPGKYYVQISVHSPQCSNNICTAISWNVTIPADDDRHSVFLENHDVLTKIVITLASVAGLFIIVVSVICYIVRTRQKQHICCCMMGTSSGAKMDQANNLRELEIIEPLNGIEEESTFVQGSVEEIIYKYDKAQEPISELKEQSISELKPSDKSSSPKDSMPTKKHYENIKPSTQIEDPETIFDAHEENKSLIADDTEVPNTPDINEGNIGMCHSFTADANNEVPSHPPFGNQRPILQRTPWCPVHSRLPQNTPSNTCPVHGSGMHQKYCQLFSNNSRVQLPVHDTVNQRYSPVHRRGSLGYEQCEQELMRINSLCDISEV</sequence>
<dbReference type="AlphaFoldDB" id="A0ABD3UZR6"/>
<feature type="signal peptide" evidence="3">
    <location>
        <begin position="1"/>
        <end position="20"/>
    </location>
</feature>
<feature type="transmembrane region" description="Helical" evidence="2">
    <location>
        <begin position="304"/>
        <end position="326"/>
    </location>
</feature>
<comment type="caution">
    <text evidence="5">The sequence shown here is derived from an EMBL/GenBank/DDBJ whole genome shotgun (WGS) entry which is preliminary data.</text>
</comment>
<evidence type="ECO:0000313" key="6">
    <source>
        <dbReference type="Proteomes" id="UP001634394"/>
    </source>
</evidence>
<accession>A0ABD3UZR6</accession>
<protein>
    <recommendedName>
        <fullName evidence="4">ILCR1 Ig-like domain-containing protein</fullName>
    </recommendedName>
</protein>